<accession>Q8RVZ6</accession>
<dbReference type="Pfam" id="PF07127">
    <property type="entry name" value="Nodulin_late"/>
    <property type="match status" value="1"/>
</dbReference>
<reference evidence="3" key="2">
    <citation type="submission" date="2002-04" db="EMBL/GenBank/DDBJ databases">
        <authorList>
            <person name="Cooper J.E."/>
        </authorList>
    </citation>
    <scope>NUCLEOTIDE SEQUENCE</scope>
</reference>
<organism evidence="3">
    <name type="scientific">Trifolium repens</name>
    <name type="common">Creeping white clover</name>
    <dbReference type="NCBI Taxonomy" id="3899"/>
    <lineage>
        <taxon>Eukaryota</taxon>
        <taxon>Viridiplantae</taxon>
        <taxon>Streptophyta</taxon>
        <taxon>Embryophyta</taxon>
        <taxon>Tracheophyta</taxon>
        <taxon>Spermatophyta</taxon>
        <taxon>Magnoliopsida</taxon>
        <taxon>eudicotyledons</taxon>
        <taxon>Gunneridae</taxon>
        <taxon>Pentapetalae</taxon>
        <taxon>rosids</taxon>
        <taxon>fabids</taxon>
        <taxon>Fabales</taxon>
        <taxon>Fabaceae</taxon>
        <taxon>Papilionoideae</taxon>
        <taxon>50 kb inversion clade</taxon>
        <taxon>NPAAA clade</taxon>
        <taxon>Hologalegina</taxon>
        <taxon>IRL clade</taxon>
        <taxon>Trifolieae</taxon>
        <taxon>Trifolium</taxon>
    </lineage>
</organism>
<evidence type="ECO:0000313" key="3">
    <source>
        <dbReference type="EMBL" id="CAD29515.1"/>
    </source>
</evidence>
<name>Q8RVZ6_TRIRP</name>
<feature type="transmembrane region" description="Helical" evidence="1">
    <location>
        <begin position="7"/>
        <end position="24"/>
    </location>
</feature>
<dbReference type="AlphaFoldDB" id="Q8RVZ6"/>
<dbReference type="EMBL" id="AJ440938">
    <property type="protein sequence ID" value="CAD29515.1"/>
    <property type="molecule type" value="Genomic_DNA"/>
</dbReference>
<evidence type="ECO:0000256" key="1">
    <source>
        <dbReference type="SAM" id="Phobius"/>
    </source>
</evidence>
<proteinExistence type="predicted"/>
<dbReference type="InterPro" id="IPR009810">
    <property type="entry name" value="Nodulin_late_dom"/>
</dbReference>
<feature type="domain" description="Late nodulin" evidence="2">
    <location>
        <begin position="1"/>
        <end position="68"/>
    </location>
</feature>
<evidence type="ECO:0000259" key="2">
    <source>
        <dbReference type="Pfam" id="PF07127"/>
    </source>
</evidence>
<dbReference type="GO" id="GO:0046872">
    <property type="term" value="F:metal ion binding"/>
    <property type="evidence" value="ECO:0007669"/>
    <property type="project" value="InterPro"/>
</dbReference>
<sequence length="72" mass="8347">MAPIIKFVYVMILFLFLSLFHVVISKKEEVTGFFYGGMRYSCFFHDDCPDNECINQDFVAKCIANLCYCEAP</sequence>
<keyword evidence="1" id="KW-0812">Transmembrane</keyword>
<reference evidence="3" key="1">
    <citation type="thesis" date="1996" institute="Department of Applied Plant Science" country="Queen's University Belfast, Belfast, United Kingdom">
        <title>Early plant gene expression in the Trifolium repens - Rhizobium leguminosarum biovar trifolii symbiosis.</title>
        <authorList>
            <person name="Bjourson A.J."/>
        </authorList>
    </citation>
    <scope>NUCLEOTIDE SEQUENCE</scope>
</reference>
<keyword evidence="1" id="KW-0472">Membrane</keyword>
<protein>
    <recommendedName>
        <fullName evidence="2">Late nodulin domain-containing protein</fullName>
    </recommendedName>
</protein>
<keyword evidence="1" id="KW-1133">Transmembrane helix</keyword>